<comment type="function">
    <text evidence="2">Component of the dihydroxyacetone kinase complex, which is responsible for the phosphoenolpyruvate (PEP)-dependent phosphorylation of dihydroxyacetone. DhaM serves as the phosphoryl donor. Is phosphorylated by phosphoenolpyruvate in an EI- and HPr-dependent reaction, and a phosphorelay system on histidine residues finally leads to phosphoryl transfer to DhaL and dihydroxyacetone.</text>
</comment>
<dbReference type="GO" id="GO:0009401">
    <property type="term" value="P:phosphoenolpyruvate-dependent sugar phosphotransferase system"/>
    <property type="evidence" value="ECO:0007669"/>
    <property type="project" value="InterPro"/>
</dbReference>
<keyword evidence="7" id="KW-0418">Kinase</keyword>
<dbReference type="PROSITE" id="PS51096">
    <property type="entry name" value="PTS_EIIA_TYPE_4"/>
    <property type="match status" value="1"/>
</dbReference>
<dbReference type="SUPFAM" id="SSF53062">
    <property type="entry name" value="PTS system fructose IIA component-like"/>
    <property type="match status" value="1"/>
</dbReference>
<evidence type="ECO:0000256" key="2">
    <source>
        <dbReference type="ARBA" id="ARBA00002788"/>
    </source>
</evidence>
<reference evidence="7 8" key="1">
    <citation type="submission" date="2016-10" db="EMBL/GenBank/DDBJ databases">
        <authorList>
            <person name="de Groot N.N."/>
        </authorList>
    </citation>
    <scope>NUCLEOTIDE SEQUENCE [LARGE SCALE GENOMIC DNA]</scope>
    <source>
        <strain evidence="7 8">DSM 15827</strain>
    </source>
</reference>
<evidence type="ECO:0000256" key="1">
    <source>
        <dbReference type="ARBA" id="ARBA00001113"/>
    </source>
</evidence>
<dbReference type="GO" id="GO:0016020">
    <property type="term" value="C:membrane"/>
    <property type="evidence" value="ECO:0007669"/>
    <property type="project" value="InterPro"/>
</dbReference>
<dbReference type="InterPro" id="IPR039643">
    <property type="entry name" value="DhaM"/>
</dbReference>
<dbReference type="EC" id="2.7.1.121" evidence="3"/>
<dbReference type="InterPro" id="IPR012844">
    <property type="entry name" value="DhaM_N"/>
</dbReference>
<dbReference type="GO" id="GO:0019563">
    <property type="term" value="P:glycerol catabolic process"/>
    <property type="evidence" value="ECO:0007669"/>
    <property type="project" value="InterPro"/>
</dbReference>
<evidence type="ECO:0000256" key="3">
    <source>
        <dbReference type="ARBA" id="ARBA00012095"/>
    </source>
</evidence>
<dbReference type="Proteomes" id="UP000198556">
    <property type="component" value="Unassembled WGS sequence"/>
</dbReference>
<name>A0A1H9N4N2_9LACT</name>
<dbReference type="InterPro" id="IPR004701">
    <property type="entry name" value="PTS_EIIA_man-typ"/>
</dbReference>
<dbReference type="AlphaFoldDB" id="A0A1H9N4N2"/>
<dbReference type="NCBIfam" id="TIGR02364">
    <property type="entry name" value="dha_pts"/>
    <property type="match status" value="1"/>
</dbReference>
<protein>
    <recommendedName>
        <fullName evidence="3">phosphoenolpyruvate--glycerone phosphotransferase</fullName>
        <ecNumber evidence="3">2.7.1.121</ecNumber>
    </recommendedName>
</protein>
<evidence type="ECO:0000259" key="6">
    <source>
        <dbReference type="PROSITE" id="PS51096"/>
    </source>
</evidence>
<evidence type="ECO:0000256" key="5">
    <source>
        <dbReference type="ARBA" id="ARBA00046577"/>
    </source>
</evidence>
<dbReference type="Gene3D" id="3.40.50.510">
    <property type="entry name" value="Phosphotransferase system, mannose-type IIA component"/>
    <property type="match status" value="1"/>
</dbReference>
<dbReference type="PANTHER" id="PTHR38594:SF1">
    <property type="entry name" value="PEP-DEPENDENT DIHYDROXYACETONE KINASE, PHOSPHORYL DONOR SUBUNIT DHAM"/>
    <property type="match status" value="1"/>
</dbReference>
<comment type="catalytic activity">
    <reaction evidence="1">
        <text>dihydroxyacetone + phosphoenolpyruvate = dihydroxyacetone phosphate + pyruvate</text>
        <dbReference type="Rhea" id="RHEA:18381"/>
        <dbReference type="ChEBI" id="CHEBI:15361"/>
        <dbReference type="ChEBI" id="CHEBI:16016"/>
        <dbReference type="ChEBI" id="CHEBI:57642"/>
        <dbReference type="ChEBI" id="CHEBI:58702"/>
        <dbReference type="EC" id="2.7.1.121"/>
    </reaction>
</comment>
<evidence type="ECO:0000313" key="7">
    <source>
        <dbReference type="EMBL" id="SER30639.1"/>
    </source>
</evidence>
<dbReference type="PANTHER" id="PTHR38594">
    <property type="entry name" value="PEP-DEPENDENT DIHYDROXYACETONE KINASE, PHOSPHORYL DONOR SUBUNIT DHAM"/>
    <property type="match status" value="1"/>
</dbReference>
<organism evidence="7 8">
    <name type="scientific">Granulicatella balaenopterae</name>
    <dbReference type="NCBI Taxonomy" id="137733"/>
    <lineage>
        <taxon>Bacteria</taxon>
        <taxon>Bacillati</taxon>
        <taxon>Bacillota</taxon>
        <taxon>Bacilli</taxon>
        <taxon>Lactobacillales</taxon>
        <taxon>Carnobacteriaceae</taxon>
        <taxon>Granulicatella</taxon>
    </lineage>
</organism>
<dbReference type="GO" id="GO:0047324">
    <property type="term" value="F:phosphoenolpyruvate-glycerone phosphotransferase activity"/>
    <property type="evidence" value="ECO:0007669"/>
    <property type="project" value="UniProtKB-EC"/>
</dbReference>
<comment type="subunit">
    <text evidence="5">Homodimer. The dihydroxyacetone kinase complex is composed of a homodimer of DhaM, a homodimer of DhaK and the subunit DhaL.</text>
</comment>
<dbReference type="EMBL" id="FOGF01000034">
    <property type="protein sequence ID" value="SER30639.1"/>
    <property type="molecule type" value="Genomic_DNA"/>
</dbReference>
<sequence>MTLGVVVVSHSKSIATGIKQLAGEVAKDVPFTIAGGSEDDGIGTSFNKVLAAVEENEADTVLTFFDLGSARMNLDMAMEFTDKEMAIYTVPVVEGAYTAAALIQAGASLEAINEQLTSLIIEK</sequence>
<proteinExistence type="predicted"/>
<dbReference type="STRING" id="137733.SAMN05421767_13412"/>
<evidence type="ECO:0000256" key="4">
    <source>
        <dbReference type="ARBA" id="ARBA00022679"/>
    </source>
</evidence>
<evidence type="ECO:0000313" key="8">
    <source>
        <dbReference type="Proteomes" id="UP000198556"/>
    </source>
</evidence>
<dbReference type="RefSeq" id="WP_407645256.1">
    <property type="nucleotide sequence ID" value="NZ_FOGF01000034.1"/>
</dbReference>
<feature type="domain" description="PTS EIIA type-4" evidence="6">
    <location>
        <begin position="2"/>
        <end position="123"/>
    </location>
</feature>
<accession>A0A1H9N4N2</accession>
<keyword evidence="4" id="KW-0808">Transferase</keyword>
<dbReference type="InterPro" id="IPR036662">
    <property type="entry name" value="PTS_EIIA_man-typ_sf"/>
</dbReference>
<gene>
    <name evidence="7" type="ORF">SAMN05421767_13412</name>
</gene>
<keyword evidence="8" id="KW-1185">Reference proteome</keyword>
<dbReference type="Pfam" id="PF03610">
    <property type="entry name" value="EIIA-man"/>
    <property type="match status" value="1"/>
</dbReference>